<dbReference type="EMBL" id="JPMV01000009">
    <property type="protein sequence ID" value="KGI82874.1"/>
    <property type="molecule type" value="Genomic_DNA"/>
</dbReference>
<gene>
    <name evidence="1" type="ORF">CDG81_21720</name>
    <name evidence="2" type="ORF">IL38_03150</name>
</gene>
<protein>
    <submittedName>
        <fullName evidence="1">Asparaginase</fullName>
    </submittedName>
</protein>
<reference evidence="1 4" key="2">
    <citation type="submission" date="2017-08" db="EMBL/GenBank/DDBJ databases">
        <title>The complete genome sequence of moderately halophilic actinomycete Actinopolyspora erythraea YIM 90600, the producer of novel erythromycin, novel actinopolysporins A-C and tubercidin.</title>
        <authorList>
            <person name="Yin M."/>
            <person name="Tang S."/>
        </authorList>
    </citation>
    <scope>NUCLEOTIDE SEQUENCE [LARGE SCALE GENOMIC DNA]</scope>
    <source>
        <strain evidence="1 4">YIM 90600</strain>
    </source>
</reference>
<name>A0A099D9V9_9ACTN</name>
<dbReference type="PANTHER" id="PTHR42110:SF1">
    <property type="entry name" value="L-ASPARAGINASE, PUTATIVE (AFU_ORTHOLOGUE AFUA_3G11890)-RELATED"/>
    <property type="match status" value="1"/>
</dbReference>
<proteinExistence type="predicted"/>
<dbReference type="AlphaFoldDB" id="A0A099D9V9"/>
<evidence type="ECO:0000313" key="2">
    <source>
        <dbReference type="EMBL" id="KGI82874.1"/>
    </source>
</evidence>
<evidence type="ECO:0000313" key="3">
    <source>
        <dbReference type="Proteomes" id="UP000029737"/>
    </source>
</evidence>
<dbReference type="Proteomes" id="UP000029737">
    <property type="component" value="Unassembled WGS sequence"/>
</dbReference>
<keyword evidence="3" id="KW-1185">Reference proteome</keyword>
<dbReference type="InterPro" id="IPR010349">
    <property type="entry name" value="Asparaginase_II"/>
</dbReference>
<dbReference type="HOGENOM" id="CLU_062004_0_0_11"/>
<evidence type="ECO:0000313" key="4">
    <source>
        <dbReference type="Proteomes" id="UP000215043"/>
    </source>
</evidence>
<dbReference type="OrthoDB" id="9780674at2"/>
<dbReference type="Pfam" id="PF06089">
    <property type="entry name" value="Asparaginase_II"/>
    <property type="match status" value="1"/>
</dbReference>
<dbReference type="PANTHER" id="PTHR42110">
    <property type="entry name" value="L-ASPARAGINASE, PUTATIVE (AFU_ORTHOLOGUE AFUA_3G11890)-RELATED"/>
    <property type="match status" value="1"/>
</dbReference>
<organism evidence="1 4">
    <name type="scientific">Actinopolyspora erythraea</name>
    <dbReference type="NCBI Taxonomy" id="414996"/>
    <lineage>
        <taxon>Bacteria</taxon>
        <taxon>Bacillati</taxon>
        <taxon>Actinomycetota</taxon>
        <taxon>Actinomycetes</taxon>
        <taxon>Actinopolysporales</taxon>
        <taxon>Actinopolysporaceae</taxon>
        <taxon>Actinopolyspora</taxon>
    </lineage>
</organism>
<dbReference type="Proteomes" id="UP000215043">
    <property type="component" value="Chromosome"/>
</dbReference>
<dbReference type="RefSeq" id="WP_043569955.1">
    <property type="nucleotide sequence ID" value="NZ_CP022752.1"/>
</dbReference>
<dbReference type="KEGG" id="aey:CDG81_21720"/>
<sequence length="322" mass="34261">MSEQGEHAPVVELVRGDIREGLHHGSAVVLAPDGEVSRRVGEVDRPMYPRSANKPAQAVGMVRAGLELAEQADLAMAAASHNGEPEHVLRTRELLNRHDLTEDALRCPTDWPLREDERDRRASEGFGKQRITMNCSGKHAAMLATCTQRGWATEDYLDRGHPLQIGLHEVVAELAGEPIPSVSVDGCGAPLFALSLTGLARTFRTMVTAAPGTAERRVADAMRAHPWFVAGTEREDTLLMRAVPGLLSKSGVEGVLAVALPDGHAVAVKIADGSARARLPVVVAALRSLGIDNEELAALAESGVLGGGRPMGTVRALKGLFD</sequence>
<evidence type="ECO:0000313" key="1">
    <source>
        <dbReference type="EMBL" id="ASU80455.1"/>
    </source>
</evidence>
<dbReference type="eggNOG" id="COG4448">
    <property type="taxonomic scope" value="Bacteria"/>
</dbReference>
<dbReference type="EMBL" id="CP022752">
    <property type="protein sequence ID" value="ASU80455.1"/>
    <property type="molecule type" value="Genomic_DNA"/>
</dbReference>
<reference evidence="2 3" key="1">
    <citation type="journal article" date="2014" name="PLoS ONE">
        <title>Identification and Characterization of a New Erythromycin Biosynthetic Gene Cluster in Actinopolyspora erythraea YIM90600, a Novel Erythronolide-Producing Halophilic Actinomycete Isolated from Salt Field.</title>
        <authorList>
            <person name="Chen D."/>
            <person name="Feng J."/>
            <person name="Huang L."/>
            <person name="Zhang Q."/>
            <person name="Wu J."/>
            <person name="Zhu X."/>
            <person name="Duan Y."/>
            <person name="Xu Z."/>
        </authorList>
    </citation>
    <scope>NUCLEOTIDE SEQUENCE [LARGE SCALE GENOMIC DNA]</scope>
    <source>
        <strain evidence="2 3">YIM90600</strain>
    </source>
</reference>
<accession>A0A099D9V9</accession>